<dbReference type="AlphaFoldDB" id="M0NUX8"/>
<dbReference type="Proteomes" id="UP000011650">
    <property type="component" value="Unassembled WGS sequence"/>
</dbReference>
<dbReference type="EMBL" id="AOJG01000015">
    <property type="protein sequence ID" value="EMA61772.1"/>
    <property type="molecule type" value="Genomic_DNA"/>
</dbReference>
<keyword evidence="2" id="KW-1185">Reference proteome</keyword>
<reference evidence="1 2" key="1">
    <citation type="journal article" date="2014" name="PLoS Genet.">
        <title>Phylogenetically driven sequencing of extremely halophilic archaea reveals strategies for static and dynamic osmo-response.</title>
        <authorList>
            <person name="Becker E.A."/>
            <person name="Seitzer P.M."/>
            <person name="Tritt A."/>
            <person name="Larsen D."/>
            <person name="Krusor M."/>
            <person name="Yao A.I."/>
            <person name="Wu D."/>
            <person name="Madern D."/>
            <person name="Eisen J.A."/>
            <person name="Darling A.E."/>
            <person name="Facciotti M.T."/>
        </authorList>
    </citation>
    <scope>NUCLEOTIDE SEQUENCE [LARGE SCALE GENOMIC DNA]</scope>
    <source>
        <strain evidence="1 2">DSM 21995</strain>
    </source>
</reference>
<dbReference type="STRING" id="1227482.C469_06269"/>
<dbReference type="RefSeq" id="WP_008004821.1">
    <property type="nucleotide sequence ID" value="NZ_AOJG01000015.1"/>
</dbReference>
<accession>M0NUX8</accession>
<proteinExistence type="predicted"/>
<evidence type="ECO:0000313" key="1">
    <source>
        <dbReference type="EMBL" id="EMA61772.1"/>
    </source>
</evidence>
<name>M0NUX8_9EURY</name>
<protein>
    <submittedName>
        <fullName evidence="1">Uncharacterized protein</fullName>
    </submittedName>
</protein>
<evidence type="ECO:0000313" key="2">
    <source>
        <dbReference type="Proteomes" id="UP000011650"/>
    </source>
</evidence>
<dbReference type="OrthoDB" id="323327at2157"/>
<organism evidence="1 2">
    <name type="scientific">Halorubrum lipolyticum DSM 21995</name>
    <dbReference type="NCBI Taxonomy" id="1227482"/>
    <lineage>
        <taxon>Archaea</taxon>
        <taxon>Methanobacteriati</taxon>
        <taxon>Methanobacteriota</taxon>
        <taxon>Stenosarchaea group</taxon>
        <taxon>Halobacteria</taxon>
        <taxon>Halobacteriales</taxon>
        <taxon>Haloferacaceae</taxon>
        <taxon>Halorubrum</taxon>
    </lineage>
</organism>
<dbReference type="PATRIC" id="fig|1227482.3.peg.1263"/>
<gene>
    <name evidence="1" type="ORF">C469_06269</name>
</gene>
<sequence length="128" mass="14290">MNETLERRIRRHNTSFDRDTGHIILPSERLAARWFHGVVDAAERDDDLGPLAELRIGIDPDRDRATVINERATDGVRAALQTSGEALRTGRAASLERYGFDDDEATRRADVEALADLRVESDPEPVPA</sequence>
<comment type="caution">
    <text evidence="1">The sequence shown here is derived from an EMBL/GenBank/DDBJ whole genome shotgun (WGS) entry which is preliminary data.</text>
</comment>